<evidence type="ECO:0000313" key="2">
    <source>
        <dbReference type="Proteomes" id="UP001474421"/>
    </source>
</evidence>
<dbReference type="EMBL" id="JAOTOJ010000001">
    <property type="protein sequence ID" value="KAK9410499.1"/>
    <property type="molecule type" value="Genomic_DNA"/>
</dbReference>
<evidence type="ECO:0000313" key="1">
    <source>
        <dbReference type="EMBL" id="KAK9410499.1"/>
    </source>
</evidence>
<gene>
    <name evidence="1" type="ORF">NXF25_001674</name>
</gene>
<comment type="caution">
    <text evidence="1">The sequence shown here is derived from an EMBL/GenBank/DDBJ whole genome shotgun (WGS) entry which is preliminary data.</text>
</comment>
<accession>A0AAW1C7Q8</accession>
<proteinExistence type="predicted"/>
<dbReference type="Proteomes" id="UP001474421">
    <property type="component" value="Unassembled WGS sequence"/>
</dbReference>
<name>A0AAW1C7Q8_CROAD</name>
<keyword evidence="2" id="KW-1185">Reference proteome</keyword>
<dbReference type="AlphaFoldDB" id="A0AAW1C7Q8"/>
<sequence>MGELRRGPRGLSAAVLGLNWIIGNCNREKQRGLHLVRPKSPNMQELKRRLKQALSLKGKTATLL</sequence>
<reference evidence="1 2" key="1">
    <citation type="journal article" date="2024" name="Proc. Natl. Acad. Sci. U.S.A.">
        <title>The genetic regulatory architecture and epigenomic basis for age-related changes in rattlesnake venom.</title>
        <authorList>
            <person name="Hogan M.P."/>
            <person name="Holding M.L."/>
            <person name="Nystrom G.S."/>
            <person name="Colston T.J."/>
            <person name="Bartlett D.A."/>
            <person name="Mason A.J."/>
            <person name="Ellsworth S.A."/>
            <person name="Rautsaw R.M."/>
            <person name="Lawrence K.C."/>
            <person name="Strickland J.L."/>
            <person name="He B."/>
            <person name="Fraser P."/>
            <person name="Margres M.J."/>
            <person name="Gilbert D.M."/>
            <person name="Gibbs H.L."/>
            <person name="Parkinson C.L."/>
            <person name="Rokyta D.R."/>
        </authorList>
    </citation>
    <scope>NUCLEOTIDE SEQUENCE [LARGE SCALE GENOMIC DNA]</scope>
    <source>
        <strain evidence="1">DRR0105</strain>
    </source>
</reference>
<protein>
    <submittedName>
        <fullName evidence="1">Zgc: Ras-like family member 11A-like</fullName>
    </submittedName>
</protein>
<organism evidence="1 2">
    <name type="scientific">Crotalus adamanteus</name>
    <name type="common">Eastern diamondback rattlesnake</name>
    <dbReference type="NCBI Taxonomy" id="8729"/>
    <lineage>
        <taxon>Eukaryota</taxon>
        <taxon>Metazoa</taxon>
        <taxon>Chordata</taxon>
        <taxon>Craniata</taxon>
        <taxon>Vertebrata</taxon>
        <taxon>Euteleostomi</taxon>
        <taxon>Lepidosauria</taxon>
        <taxon>Squamata</taxon>
        <taxon>Bifurcata</taxon>
        <taxon>Unidentata</taxon>
        <taxon>Episquamata</taxon>
        <taxon>Toxicofera</taxon>
        <taxon>Serpentes</taxon>
        <taxon>Colubroidea</taxon>
        <taxon>Viperidae</taxon>
        <taxon>Crotalinae</taxon>
        <taxon>Crotalus</taxon>
    </lineage>
</organism>